<protein>
    <submittedName>
        <fullName evidence="2">Uncharacterized protein</fullName>
    </submittedName>
</protein>
<accession>A0A2I0UCS7</accession>
<reference evidence="3" key="2">
    <citation type="submission" date="2017-12" db="EMBL/GenBank/DDBJ databases">
        <title>Genome sequence of the Bar-tailed Godwit (Limosa lapponica baueri).</title>
        <authorList>
            <person name="Lima N.C.B."/>
            <person name="Parody-Merino A.M."/>
            <person name="Battley P.F."/>
            <person name="Fidler A.E."/>
            <person name="Prosdocimi F."/>
        </authorList>
    </citation>
    <scope>NUCLEOTIDE SEQUENCE [LARGE SCALE GENOMIC DNA]</scope>
</reference>
<gene>
    <name evidence="2" type="ORF">llap_5845</name>
</gene>
<reference evidence="3" key="1">
    <citation type="submission" date="2017-11" db="EMBL/GenBank/DDBJ databases">
        <authorList>
            <person name="Lima N.C."/>
            <person name="Parody-Merino A.M."/>
            <person name="Battley P.F."/>
            <person name="Fidler A.E."/>
            <person name="Prosdocimi F."/>
        </authorList>
    </citation>
    <scope>NUCLEOTIDE SEQUENCE [LARGE SCALE GENOMIC DNA]</scope>
</reference>
<evidence type="ECO:0000313" key="3">
    <source>
        <dbReference type="Proteomes" id="UP000233556"/>
    </source>
</evidence>
<keyword evidence="1" id="KW-1133">Transmembrane helix</keyword>
<feature type="transmembrane region" description="Helical" evidence="1">
    <location>
        <begin position="41"/>
        <end position="59"/>
    </location>
</feature>
<keyword evidence="1" id="KW-0472">Membrane</keyword>
<evidence type="ECO:0000256" key="1">
    <source>
        <dbReference type="SAM" id="Phobius"/>
    </source>
</evidence>
<organism evidence="2 3">
    <name type="scientific">Limosa lapponica baueri</name>
    <dbReference type="NCBI Taxonomy" id="1758121"/>
    <lineage>
        <taxon>Eukaryota</taxon>
        <taxon>Metazoa</taxon>
        <taxon>Chordata</taxon>
        <taxon>Craniata</taxon>
        <taxon>Vertebrata</taxon>
        <taxon>Euteleostomi</taxon>
        <taxon>Archelosauria</taxon>
        <taxon>Archosauria</taxon>
        <taxon>Dinosauria</taxon>
        <taxon>Saurischia</taxon>
        <taxon>Theropoda</taxon>
        <taxon>Coelurosauria</taxon>
        <taxon>Aves</taxon>
        <taxon>Neognathae</taxon>
        <taxon>Neoaves</taxon>
        <taxon>Charadriiformes</taxon>
        <taxon>Scolopacidae</taxon>
        <taxon>Limosa</taxon>
    </lineage>
</organism>
<dbReference type="Proteomes" id="UP000233556">
    <property type="component" value="Unassembled WGS sequence"/>
</dbReference>
<dbReference type="EMBL" id="KZ505867">
    <property type="protein sequence ID" value="PKU43849.1"/>
    <property type="molecule type" value="Genomic_DNA"/>
</dbReference>
<proteinExistence type="predicted"/>
<sequence>MNVQKSTGPEEVQHRVLRELADVVAKPLFMIFEKLWQSGTAYLYVYMMTPLVTTLITAVDPPTLSHLLRLKYLILDIKHYNKEEAT</sequence>
<name>A0A2I0UCS7_LIMLA</name>
<dbReference type="AlphaFoldDB" id="A0A2I0UCS7"/>
<evidence type="ECO:0000313" key="2">
    <source>
        <dbReference type="EMBL" id="PKU43849.1"/>
    </source>
</evidence>
<keyword evidence="3" id="KW-1185">Reference proteome</keyword>
<keyword evidence="1" id="KW-0812">Transmembrane</keyword>
<dbReference type="OrthoDB" id="15304at2759"/>